<dbReference type="CDD" id="cd00685">
    <property type="entry name" value="Trans_IPPS_HT"/>
    <property type="match status" value="1"/>
</dbReference>
<comment type="cofactor">
    <cofactor evidence="1">
        <name>Mg(2+)</name>
        <dbReference type="ChEBI" id="CHEBI:18420"/>
    </cofactor>
</comment>
<dbReference type="EMBL" id="CP016540">
    <property type="protein sequence ID" value="ANU28371.1"/>
    <property type="molecule type" value="Genomic_DNA"/>
</dbReference>
<dbReference type="STRING" id="1302659.I858_015385"/>
<dbReference type="PROSITE" id="PS00444">
    <property type="entry name" value="POLYPRENYL_SYNTHASE_2"/>
    <property type="match status" value="1"/>
</dbReference>
<dbReference type="Gene3D" id="1.10.600.10">
    <property type="entry name" value="Farnesyl Diphosphate Synthase"/>
    <property type="match status" value="1"/>
</dbReference>
<dbReference type="Pfam" id="PF00348">
    <property type="entry name" value="polyprenyl_synt"/>
    <property type="match status" value="1"/>
</dbReference>
<gene>
    <name evidence="13" type="ORF">I858_015385</name>
</gene>
<evidence type="ECO:0000256" key="6">
    <source>
        <dbReference type="ARBA" id="ARBA00022723"/>
    </source>
</evidence>
<accession>A0A1B1S5B6</accession>
<dbReference type="PANTHER" id="PTHR43281:SF1">
    <property type="entry name" value="FARNESYL DIPHOSPHATE SYNTHASE"/>
    <property type="match status" value="1"/>
</dbReference>
<dbReference type="GO" id="GO:0016114">
    <property type="term" value="P:terpenoid biosynthetic process"/>
    <property type="evidence" value="ECO:0007669"/>
    <property type="project" value="UniProtKB-ARBA"/>
</dbReference>
<reference evidence="13" key="1">
    <citation type="submission" date="2016-10" db="EMBL/GenBank/DDBJ databases">
        <authorList>
            <person name="See-Too W.S."/>
        </authorList>
    </citation>
    <scope>NUCLEOTIDE SEQUENCE</scope>
    <source>
        <strain evidence="13">L10.15</strain>
    </source>
</reference>
<proteinExistence type="inferred from homology"/>
<evidence type="ECO:0000256" key="12">
    <source>
        <dbReference type="RuleBase" id="RU004466"/>
    </source>
</evidence>
<evidence type="ECO:0000256" key="2">
    <source>
        <dbReference type="ARBA" id="ARBA00006706"/>
    </source>
</evidence>
<evidence type="ECO:0000256" key="9">
    <source>
        <dbReference type="ARBA" id="ARBA00032380"/>
    </source>
</evidence>
<protein>
    <recommendedName>
        <fullName evidence="4">Farnesyl diphosphate synthase</fullName>
        <ecNumber evidence="3">2.5.1.10</ecNumber>
    </recommendedName>
    <alternativeName>
        <fullName evidence="10">(2E,6E)-farnesyl diphosphate synthase</fullName>
    </alternativeName>
    <alternativeName>
        <fullName evidence="9">Geranyltranstransferase</fullName>
    </alternativeName>
</protein>
<keyword evidence="7" id="KW-0460">Magnesium</keyword>
<dbReference type="RefSeq" id="WP_065524725.1">
    <property type="nucleotide sequence ID" value="NZ_CP016540.2"/>
</dbReference>
<comment type="catalytic activity">
    <reaction evidence="11">
        <text>isopentenyl diphosphate + (2E)-geranyl diphosphate = (2E,6E)-farnesyl diphosphate + diphosphate</text>
        <dbReference type="Rhea" id="RHEA:19361"/>
        <dbReference type="ChEBI" id="CHEBI:33019"/>
        <dbReference type="ChEBI" id="CHEBI:58057"/>
        <dbReference type="ChEBI" id="CHEBI:128769"/>
        <dbReference type="ChEBI" id="CHEBI:175763"/>
        <dbReference type="EC" id="2.5.1.10"/>
    </reaction>
</comment>
<organism evidence="13 14">
    <name type="scientific">Planococcus versutus</name>
    <dbReference type="NCBI Taxonomy" id="1302659"/>
    <lineage>
        <taxon>Bacteria</taxon>
        <taxon>Bacillati</taxon>
        <taxon>Bacillota</taxon>
        <taxon>Bacilli</taxon>
        <taxon>Bacillales</taxon>
        <taxon>Caryophanaceae</taxon>
        <taxon>Planococcus</taxon>
    </lineage>
</organism>
<evidence type="ECO:0000256" key="3">
    <source>
        <dbReference type="ARBA" id="ARBA00012439"/>
    </source>
</evidence>
<dbReference type="OrthoDB" id="9805316at2"/>
<comment type="similarity">
    <text evidence="2 12">Belongs to the FPP/GGPP synthase family.</text>
</comment>
<name>A0A1B1S5B6_9BACL</name>
<evidence type="ECO:0000313" key="14">
    <source>
        <dbReference type="Proteomes" id="UP000053354"/>
    </source>
</evidence>
<evidence type="ECO:0000256" key="7">
    <source>
        <dbReference type="ARBA" id="ARBA00022842"/>
    </source>
</evidence>
<dbReference type="InterPro" id="IPR000092">
    <property type="entry name" value="Polyprenyl_synt"/>
</dbReference>
<dbReference type="EC" id="2.5.1.10" evidence="3"/>
<keyword evidence="8" id="KW-0414">Isoprene biosynthesis</keyword>
<evidence type="ECO:0000313" key="13">
    <source>
        <dbReference type="EMBL" id="ANU28371.1"/>
    </source>
</evidence>
<dbReference type="FunFam" id="1.10.600.10:FF:000001">
    <property type="entry name" value="Geranylgeranyl diphosphate synthase"/>
    <property type="match status" value="1"/>
</dbReference>
<sequence length="293" mass="32170">MNLIKFRTYYEPLIQQEMAQLILSLSIPDSLKESMHYSLQAGGKRIRPILLLAVLHELSDKEHPEALKVAAAIEMIHTYSLIHDDLPSMDDDDLRRGMPTNHKVFGEAVAILAGDALLTYSFGIVARLQEVSSDDKVRLIDLMSVSAGAEGMVGGQVLDIEGEEKQLTLEELEQVHRLKTGALLTYSILAGGILAQASDEEIIALSQFGQHLGLAFQIQDDILDITGTSEELGKTAGKDESSEKSTYPSLLTLPKAKEKLNFHAAEAVNALEKLKGEKTLLVQLTQLIVQRKS</sequence>
<dbReference type="NCBIfam" id="NF045485">
    <property type="entry name" value="FPPsyn"/>
    <property type="match status" value="1"/>
</dbReference>
<evidence type="ECO:0000256" key="10">
    <source>
        <dbReference type="ARBA" id="ARBA00032873"/>
    </source>
</evidence>
<dbReference type="InterPro" id="IPR008949">
    <property type="entry name" value="Isoprenoid_synthase_dom_sf"/>
</dbReference>
<keyword evidence="5 12" id="KW-0808">Transferase</keyword>
<dbReference type="Proteomes" id="UP000053354">
    <property type="component" value="Chromosome"/>
</dbReference>
<evidence type="ECO:0000256" key="8">
    <source>
        <dbReference type="ARBA" id="ARBA00023229"/>
    </source>
</evidence>
<evidence type="ECO:0000256" key="1">
    <source>
        <dbReference type="ARBA" id="ARBA00001946"/>
    </source>
</evidence>
<dbReference type="SUPFAM" id="SSF48576">
    <property type="entry name" value="Terpenoid synthases"/>
    <property type="match status" value="1"/>
</dbReference>
<evidence type="ECO:0000256" key="4">
    <source>
        <dbReference type="ARBA" id="ARBA00015100"/>
    </source>
</evidence>
<keyword evidence="14" id="KW-1185">Reference proteome</keyword>
<dbReference type="InterPro" id="IPR053378">
    <property type="entry name" value="Prenyl_diphosphate_synthase"/>
</dbReference>
<evidence type="ECO:0000256" key="5">
    <source>
        <dbReference type="ARBA" id="ARBA00022679"/>
    </source>
</evidence>
<dbReference type="InterPro" id="IPR033749">
    <property type="entry name" value="Polyprenyl_synt_CS"/>
</dbReference>
<dbReference type="PROSITE" id="PS00723">
    <property type="entry name" value="POLYPRENYL_SYNTHASE_1"/>
    <property type="match status" value="1"/>
</dbReference>
<dbReference type="PANTHER" id="PTHR43281">
    <property type="entry name" value="FARNESYL DIPHOSPHATE SYNTHASE"/>
    <property type="match status" value="1"/>
</dbReference>
<dbReference type="GO" id="GO:0004337">
    <property type="term" value="F:(2E,6E)-farnesyl diphosphate synthase activity"/>
    <property type="evidence" value="ECO:0007669"/>
    <property type="project" value="UniProtKB-EC"/>
</dbReference>
<evidence type="ECO:0000256" key="11">
    <source>
        <dbReference type="ARBA" id="ARBA00049399"/>
    </source>
</evidence>
<dbReference type="GO" id="GO:0005737">
    <property type="term" value="C:cytoplasm"/>
    <property type="evidence" value="ECO:0007669"/>
    <property type="project" value="UniProtKB-ARBA"/>
</dbReference>
<dbReference type="KEGG" id="pll:I858_015385"/>
<dbReference type="SFLD" id="SFLDS00005">
    <property type="entry name" value="Isoprenoid_Synthase_Type_I"/>
    <property type="match status" value="1"/>
</dbReference>
<dbReference type="SFLD" id="SFLDG01017">
    <property type="entry name" value="Polyprenyl_Transferase_Like"/>
    <property type="match status" value="1"/>
</dbReference>
<keyword evidence="6" id="KW-0479">Metal-binding</keyword>
<dbReference type="GO" id="GO:0046872">
    <property type="term" value="F:metal ion binding"/>
    <property type="evidence" value="ECO:0007669"/>
    <property type="project" value="UniProtKB-KW"/>
</dbReference>
<dbReference type="AlphaFoldDB" id="A0A1B1S5B6"/>